<dbReference type="STRING" id="929556.Solca_1895"/>
<evidence type="ECO:0000313" key="1">
    <source>
        <dbReference type="EMBL" id="AFD06956.1"/>
    </source>
</evidence>
<keyword evidence="2" id="KW-1185">Reference proteome</keyword>
<sequence length="176" mass="20073">MLFALDAYFKKIIEINRSNMNKITTILLSLIAIGVMSSCGNQKKKDQEQEKNLFSESMLLHDEVMPKQEELFKLKKKISGLGAKMDSLKIANPTLDTAALRIKINGLSTKIDSAVDNMSDWMHSFTSDLDQKFEGKSHEEIMKYLNDGKQSIENVQKEFNQSISDANKFLNEYKVK</sequence>
<dbReference type="eggNOG" id="ENOG5030Y0Y">
    <property type="taxonomic scope" value="Bacteria"/>
</dbReference>
<dbReference type="KEGG" id="scn:Solca_1895"/>
<reference evidence="1" key="1">
    <citation type="submission" date="2012-02" db="EMBL/GenBank/DDBJ databases">
        <title>The complete genome of Solitalea canadensis DSM 3403.</title>
        <authorList>
            <consortium name="US DOE Joint Genome Institute (JGI-PGF)"/>
            <person name="Lucas S."/>
            <person name="Copeland A."/>
            <person name="Lapidus A."/>
            <person name="Glavina del Rio T."/>
            <person name="Dalin E."/>
            <person name="Tice H."/>
            <person name="Bruce D."/>
            <person name="Goodwin L."/>
            <person name="Pitluck S."/>
            <person name="Peters L."/>
            <person name="Ovchinnikova G."/>
            <person name="Lu M."/>
            <person name="Kyrpides N."/>
            <person name="Mavromatis K."/>
            <person name="Ivanova N."/>
            <person name="Brettin T."/>
            <person name="Detter J.C."/>
            <person name="Han C."/>
            <person name="Larimer F."/>
            <person name="Land M."/>
            <person name="Hauser L."/>
            <person name="Markowitz V."/>
            <person name="Cheng J.-F."/>
            <person name="Hugenholtz P."/>
            <person name="Woyke T."/>
            <person name="Wu D."/>
            <person name="Spring S."/>
            <person name="Schroeder M."/>
            <person name="Kopitz M."/>
            <person name="Brambilla E."/>
            <person name="Klenk H.-P."/>
            <person name="Eisen J.A."/>
        </authorList>
    </citation>
    <scope>NUCLEOTIDE SEQUENCE</scope>
    <source>
        <strain evidence="1">DSM 3403</strain>
    </source>
</reference>
<accession>H8KQT5</accession>
<organism evidence="1 2">
    <name type="scientific">Solitalea canadensis (strain ATCC 29591 / DSM 3403 / JCM 21819 / LMG 8368 / NBRC 15130 / NCIMB 12057 / USAM 9D)</name>
    <name type="common">Flexibacter canadensis</name>
    <dbReference type="NCBI Taxonomy" id="929556"/>
    <lineage>
        <taxon>Bacteria</taxon>
        <taxon>Pseudomonadati</taxon>
        <taxon>Bacteroidota</taxon>
        <taxon>Sphingobacteriia</taxon>
        <taxon>Sphingobacteriales</taxon>
        <taxon>Sphingobacteriaceae</taxon>
        <taxon>Solitalea</taxon>
    </lineage>
</organism>
<dbReference type="EMBL" id="CP003349">
    <property type="protein sequence ID" value="AFD06956.1"/>
    <property type="molecule type" value="Genomic_DNA"/>
</dbReference>
<dbReference type="Proteomes" id="UP000007590">
    <property type="component" value="Chromosome"/>
</dbReference>
<dbReference type="AlphaFoldDB" id="H8KQT5"/>
<protein>
    <submittedName>
        <fullName evidence="1">Uncharacterized protein</fullName>
    </submittedName>
</protein>
<name>H8KQT5_SOLCM</name>
<dbReference type="HOGENOM" id="CLU_138484_0_0_10"/>
<gene>
    <name evidence="1" type="ordered locus">Solca_1895</name>
</gene>
<proteinExistence type="predicted"/>
<evidence type="ECO:0000313" key="2">
    <source>
        <dbReference type="Proteomes" id="UP000007590"/>
    </source>
</evidence>